<proteinExistence type="predicted"/>
<dbReference type="EMBL" id="BGPR01000094">
    <property type="protein sequence ID" value="GBL93563.1"/>
    <property type="molecule type" value="Genomic_DNA"/>
</dbReference>
<organism evidence="1 2">
    <name type="scientific">Araneus ventricosus</name>
    <name type="common">Orbweaver spider</name>
    <name type="synonym">Epeira ventricosa</name>
    <dbReference type="NCBI Taxonomy" id="182803"/>
    <lineage>
        <taxon>Eukaryota</taxon>
        <taxon>Metazoa</taxon>
        <taxon>Ecdysozoa</taxon>
        <taxon>Arthropoda</taxon>
        <taxon>Chelicerata</taxon>
        <taxon>Arachnida</taxon>
        <taxon>Araneae</taxon>
        <taxon>Araneomorphae</taxon>
        <taxon>Entelegynae</taxon>
        <taxon>Araneoidea</taxon>
        <taxon>Araneidae</taxon>
        <taxon>Araneus</taxon>
    </lineage>
</organism>
<reference evidence="1 2" key="1">
    <citation type="journal article" date="2019" name="Sci. Rep.">
        <title>Orb-weaving spider Araneus ventricosus genome elucidates the spidroin gene catalogue.</title>
        <authorList>
            <person name="Kono N."/>
            <person name="Nakamura H."/>
            <person name="Ohtoshi R."/>
            <person name="Moran D.A.P."/>
            <person name="Shinohara A."/>
            <person name="Yoshida Y."/>
            <person name="Fujiwara M."/>
            <person name="Mori M."/>
            <person name="Tomita M."/>
            <person name="Arakawa K."/>
        </authorList>
    </citation>
    <scope>NUCLEOTIDE SEQUENCE [LARGE SCALE GENOMIC DNA]</scope>
</reference>
<dbReference type="Proteomes" id="UP000499080">
    <property type="component" value="Unassembled WGS sequence"/>
</dbReference>
<dbReference type="AlphaFoldDB" id="A0A4Y2BNN9"/>
<comment type="caution">
    <text evidence="1">The sequence shown here is derived from an EMBL/GenBank/DDBJ whole genome shotgun (WGS) entry which is preliminary data.</text>
</comment>
<sequence length="127" mass="14221">MVVWLFGPISEDRSYPDKTEGCCMSLVMGAIMQEPQCLTICSGGWSFNVETQMLRQGGVKTSCETICKFCHATGMMEKWFKWLCRGKLVNLEHTICKFCHATGRMQKIVQSALQGQTGGPRATKFGR</sequence>
<evidence type="ECO:0000313" key="2">
    <source>
        <dbReference type="Proteomes" id="UP000499080"/>
    </source>
</evidence>
<protein>
    <submittedName>
        <fullName evidence="1">Uncharacterized protein</fullName>
    </submittedName>
</protein>
<evidence type="ECO:0000313" key="1">
    <source>
        <dbReference type="EMBL" id="GBL93563.1"/>
    </source>
</evidence>
<keyword evidence="2" id="KW-1185">Reference proteome</keyword>
<accession>A0A4Y2BNN9</accession>
<name>A0A4Y2BNN9_ARAVE</name>
<gene>
    <name evidence="1" type="ORF">AVEN_59744_1</name>
</gene>